<dbReference type="InterPro" id="IPR000683">
    <property type="entry name" value="Gfo/Idh/MocA-like_OxRdtase_N"/>
</dbReference>
<dbReference type="InterPro" id="IPR055170">
    <property type="entry name" value="GFO_IDH_MocA-like_dom"/>
</dbReference>
<dbReference type="Pfam" id="PF22725">
    <property type="entry name" value="GFO_IDH_MocA_C3"/>
    <property type="match status" value="1"/>
</dbReference>
<evidence type="ECO:0000256" key="1">
    <source>
        <dbReference type="ARBA" id="ARBA00023002"/>
    </source>
</evidence>
<dbReference type="GO" id="GO:0000166">
    <property type="term" value="F:nucleotide binding"/>
    <property type="evidence" value="ECO:0007669"/>
    <property type="project" value="InterPro"/>
</dbReference>
<sequence length="362" mass="40237">MLDRRTFMEKIGWGTAGSLILPHYAFSCTSQNKKLGVCLVGLGSYSSNQLAPALQLTQHCELRGIVTGSPHKIPIWQKRYDILDKNVYNYDTMGEIANNPDIDVIYIVLPTGLHAEYAIKAANTGKNVWCEKPMAKTVAECQSIIDACDKNNVKLSIGYRMQHEPNTQTVIKWAKTQPYGKIQKVRAEVGFNIRNPGDTWRMDKELGGGLLYDVGVYSINAMRYTTGTEPLSVIGKFENTRPEVYREVPETTLFDLEFPDGIAAHGRTTGRESINILRADCENGWYQLSPFQSYNGVGGKASDGKLLNTFIENQQARQMDDDALAILEDRPVMVPGTDGMKDIAIVEAINQSAETGEKIMLS</sequence>
<organism evidence="4 5">
    <name type="scientific">Pelagihabitans pacificus</name>
    <dbReference type="NCBI Taxonomy" id="2696054"/>
    <lineage>
        <taxon>Bacteria</taxon>
        <taxon>Pseudomonadati</taxon>
        <taxon>Bacteroidota</taxon>
        <taxon>Flavobacteriia</taxon>
        <taxon>Flavobacteriales</taxon>
        <taxon>Flavobacteriaceae</taxon>
        <taxon>Pelagihabitans</taxon>
    </lineage>
</organism>
<protein>
    <submittedName>
        <fullName evidence="4">Gfo/Idh/MocA family oxidoreductase</fullName>
    </submittedName>
</protein>
<keyword evidence="5" id="KW-1185">Reference proteome</keyword>
<feature type="domain" description="Gfo/Idh/MocA-like oxidoreductase N-terminal" evidence="2">
    <location>
        <begin position="36"/>
        <end position="159"/>
    </location>
</feature>
<keyword evidence="1" id="KW-0560">Oxidoreductase</keyword>
<dbReference type="Gene3D" id="3.30.360.10">
    <property type="entry name" value="Dihydrodipicolinate Reductase, domain 2"/>
    <property type="match status" value="1"/>
</dbReference>
<evidence type="ECO:0000259" key="2">
    <source>
        <dbReference type="Pfam" id="PF01408"/>
    </source>
</evidence>
<gene>
    <name evidence="4" type="ORF">FK220_005715</name>
</gene>
<evidence type="ECO:0000313" key="5">
    <source>
        <dbReference type="Proteomes" id="UP000707206"/>
    </source>
</evidence>
<proteinExistence type="predicted"/>
<dbReference type="Gene3D" id="3.40.50.720">
    <property type="entry name" value="NAD(P)-binding Rossmann-like Domain"/>
    <property type="match status" value="1"/>
</dbReference>
<evidence type="ECO:0000313" key="4">
    <source>
        <dbReference type="EMBL" id="NHF58826.1"/>
    </source>
</evidence>
<accession>A0A967AYC4</accession>
<dbReference type="PANTHER" id="PTHR43818:SF11">
    <property type="entry name" value="BCDNA.GH03377"/>
    <property type="match status" value="1"/>
</dbReference>
<dbReference type="AlphaFoldDB" id="A0A967AYC4"/>
<dbReference type="RefSeq" id="WP_152573295.1">
    <property type="nucleotide sequence ID" value="NZ_VIKU02000001.1"/>
</dbReference>
<reference evidence="4" key="2">
    <citation type="submission" date="2020-03" db="EMBL/GenBank/DDBJ databases">
        <title>Flavobacteriaceae bacterium strain TP-CH-4, a member of the family Flavobacteriaceae isolated from a deep-sea seamount.</title>
        <authorList>
            <person name="Zhang D.-C."/>
        </authorList>
    </citation>
    <scope>NUCLEOTIDE SEQUENCE</scope>
    <source>
        <strain evidence="4">TP-CH-4</strain>
    </source>
</reference>
<reference evidence="4" key="1">
    <citation type="submission" date="2019-07" db="EMBL/GenBank/DDBJ databases">
        <authorList>
            <person name="De-Chao Zhang Q."/>
        </authorList>
    </citation>
    <scope>NUCLEOTIDE SEQUENCE</scope>
    <source>
        <strain evidence="4">TP-CH-4</strain>
    </source>
</reference>
<dbReference type="SUPFAM" id="SSF55347">
    <property type="entry name" value="Glyceraldehyde-3-phosphate dehydrogenase-like, C-terminal domain"/>
    <property type="match status" value="1"/>
</dbReference>
<dbReference type="PANTHER" id="PTHR43818">
    <property type="entry name" value="BCDNA.GH03377"/>
    <property type="match status" value="1"/>
</dbReference>
<dbReference type="InterPro" id="IPR050463">
    <property type="entry name" value="Gfo/Idh/MocA_oxidrdct_glycsds"/>
</dbReference>
<dbReference type="InterPro" id="IPR036291">
    <property type="entry name" value="NAD(P)-bd_dom_sf"/>
</dbReference>
<evidence type="ECO:0000259" key="3">
    <source>
        <dbReference type="Pfam" id="PF22725"/>
    </source>
</evidence>
<dbReference type="InterPro" id="IPR008354">
    <property type="entry name" value="Glc-Fru_OxRdtase_bac"/>
</dbReference>
<dbReference type="GO" id="GO:0016491">
    <property type="term" value="F:oxidoreductase activity"/>
    <property type="evidence" value="ECO:0007669"/>
    <property type="project" value="UniProtKB-KW"/>
</dbReference>
<comment type="caution">
    <text evidence="4">The sequence shown here is derived from an EMBL/GenBank/DDBJ whole genome shotgun (WGS) entry which is preliminary data.</text>
</comment>
<dbReference type="Pfam" id="PF01408">
    <property type="entry name" value="GFO_IDH_MocA"/>
    <property type="match status" value="1"/>
</dbReference>
<dbReference type="PRINTS" id="PR01775">
    <property type="entry name" value="GLFROXRDTASE"/>
</dbReference>
<name>A0A967AYC4_9FLAO</name>
<dbReference type="EMBL" id="VIKU02000001">
    <property type="protein sequence ID" value="NHF58826.1"/>
    <property type="molecule type" value="Genomic_DNA"/>
</dbReference>
<dbReference type="Proteomes" id="UP000707206">
    <property type="component" value="Unassembled WGS sequence"/>
</dbReference>
<feature type="domain" description="GFO/IDH/MocA-like oxidoreductase" evidence="3">
    <location>
        <begin position="169"/>
        <end position="268"/>
    </location>
</feature>
<dbReference type="SUPFAM" id="SSF51735">
    <property type="entry name" value="NAD(P)-binding Rossmann-fold domains"/>
    <property type="match status" value="1"/>
</dbReference>